<dbReference type="Pfam" id="PF07690">
    <property type="entry name" value="MFS_1"/>
    <property type="match status" value="1"/>
</dbReference>
<keyword evidence="4 7" id="KW-0812">Transmembrane</keyword>
<dbReference type="PANTHER" id="PTHR43124">
    <property type="entry name" value="PURINE EFFLUX PUMP PBUE"/>
    <property type="match status" value="1"/>
</dbReference>
<feature type="transmembrane region" description="Helical" evidence="7">
    <location>
        <begin position="101"/>
        <end position="122"/>
    </location>
</feature>
<feature type="transmembrane region" description="Helical" evidence="7">
    <location>
        <begin position="157"/>
        <end position="179"/>
    </location>
</feature>
<dbReference type="GO" id="GO:0005886">
    <property type="term" value="C:plasma membrane"/>
    <property type="evidence" value="ECO:0007669"/>
    <property type="project" value="UniProtKB-SubCell"/>
</dbReference>
<evidence type="ECO:0000256" key="4">
    <source>
        <dbReference type="ARBA" id="ARBA00022692"/>
    </source>
</evidence>
<dbReference type="EMBL" id="MBTG01000021">
    <property type="protein sequence ID" value="OPH54675.1"/>
    <property type="molecule type" value="Genomic_DNA"/>
</dbReference>
<name>A0A1V4HGJ5_9BACL</name>
<dbReference type="SUPFAM" id="SSF103473">
    <property type="entry name" value="MFS general substrate transporter"/>
    <property type="match status" value="1"/>
</dbReference>
<feature type="transmembrane region" description="Helical" evidence="7">
    <location>
        <begin position="265"/>
        <end position="285"/>
    </location>
</feature>
<dbReference type="InterPro" id="IPR036259">
    <property type="entry name" value="MFS_trans_sf"/>
</dbReference>
<protein>
    <submittedName>
        <fullName evidence="9">MFS transporter</fullName>
    </submittedName>
</protein>
<comment type="caution">
    <text evidence="9">The sequence shown here is derived from an EMBL/GenBank/DDBJ whole genome shotgun (WGS) entry which is preliminary data.</text>
</comment>
<feature type="transmembrane region" description="Helical" evidence="7">
    <location>
        <begin position="71"/>
        <end position="95"/>
    </location>
</feature>
<evidence type="ECO:0000256" key="2">
    <source>
        <dbReference type="ARBA" id="ARBA00022448"/>
    </source>
</evidence>
<dbReference type="STRING" id="1469647.BC351_31150"/>
<keyword evidence="5 7" id="KW-1133">Transmembrane helix</keyword>
<evidence type="ECO:0000256" key="3">
    <source>
        <dbReference type="ARBA" id="ARBA00022475"/>
    </source>
</evidence>
<evidence type="ECO:0000256" key="5">
    <source>
        <dbReference type="ARBA" id="ARBA00022989"/>
    </source>
</evidence>
<dbReference type="RefSeq" id="WP_079414925.1">
    <property type="nucleotide sequence ID" value="NZ_MBTG01000021.1"/>
</dbReference>
<feature type="transmembrane region" description="Helical" evidence="7">
    <location>
        <begin position="235"/>
        <end position="253"/>
    </location>
</feature>
<feature type="transmembrane region" description="Helical" evidence="7">
    <location>
        <begin position="200"/>
        <end position="223"/>
    </location>
</feature>
<dbReference type="InterPro" id="IPR020846">
    <property type="entry name" value="MFS_dom"/>
</dbReference>
<gene>
    <name evidence="9" type="ORF">BC351_31150</name>
</gene>
<dbReference type="AlphaFoldDB" id="A0A1V4HGJ5"/>
<keyword evidence="6 7" id="KW-0472">Membrane</keyword>
<accession>A0A1V4HGJ5</accession>
<keyword evidence="10" id="KW-1185">Reference proteome</keyword>
<feature type="transmembrane region" description="Helical" evidence="7">
    <location>
        <begin position="323"/>
        <end position="348"/>
    </location>
</feature>
<evidence type="ECO:0000313" key="10">
    <source>
        <dbReference type="Proteomes" id="UP000190626"/>
    </source>
</evidence>
<dbReference type="PANTHER" id="PTHR43124:SF10">
    <property type="entry name" value="PURINE EFFLUX PUMP PBUE"/>
    <property type="match status" value="1"/>
</dbReference>
<dbReference type="PROSITE" id="PS50850">
    <property type="entry name" value="MFS"/>
    <property type="match status" value="1"/>
</dbReference>
<proteinExistence type="predicted"/>
<evidence type="ECO:0000256" key="6">
    <source>
        <dbReference type="ARBA" id="ARBA00023136"/>
    </source>
</evidence>
<keyword evidence="2" id="KW-0813">Transport</keyword>
<evidence type="ECO:0000256" key="7">
    <source>
        <dbReference type="SAM" id="Phobius"/>
    </source>
</evidence>
<evidence type="ECO:0000259" key="8">
    <source>
        <dbReference type="PROSITE" id="PS50850"/>
    </source>
</evidence>
<evidence type="ECO:0000256" key="1">
    <source>
        <dbReference type="ARBA" id="ARBA00004651"/>
    </source>
</evidence>
<dbReference type="InterPro" id="IPR050189">
    <property type="entry name" value="MFS_Efflux_Transporters"/>
</dbReference>
<feature type="transmembrane region" description="Helical" evidence="7">
    <location>
        <begin position="36"/>
        <end position="64"/>
    </location>
</feature>
<feature type="domain" description="Major facilitator superfamily (MFS) profile" evidence="8">
    <location>
        <begin position="5"/>
        <end position="381"/>
    </location>
</feature>
<dbReference type="OrthoDB" id="2727100at2"/>
<feature type="transmembrane region" description="Helical" evidence="7">
    <location>
        <begin position="129"/>
        <end position="151"/>
    </location>
</feature>
<comment type="subcellular location">
    <subcellularLocation>
        <location evidence="1">Cell membrane</location>
        <topology evidence="1">Multi-pass membrane protein</topology>
    </subcellularLocation>
</comment>
<dbReference type="InterPro" id="IPR011701">
    <property type="entry name" value="MFS"/>
</dbReference>
<sequence length="390" mass="41256">MNRLTIYVLTIGVFLTATAELVVSGILAYIAEDLQISLALAGQLITAYSLSFAIGTPILVALTARIGRRKVLLGSLFVFIIGSLLSALSTTIVSLMITRAVLGMSAGVYFVTVFGAVARLVVPEKLGSAIGAIVLGFSTAMILGVPIGILISKWLNWQSIFIMLSVLSALIAFVIYRLVPEVEGDEPISFMKQFKVVGSFAIVSGLFITIFKESGSSIVFTYMTPFMQDVLEIKATAISLIMLVLGIVGAIGSRLGGYSVDKWGAARVITLSLIVQISAVALLPISAESRTLSLVFIGFIVLSMFVSGPAVQSYFIQQAPQSANLVLSLNTSIVHVGLAAGAGAGGYLLKSTSTLLYHPWLAGVVLLLGLAAAMISFYPRHNRQAKLSAK</sequence>
<organism evidence="9 10">
    <name type="scientific">Paenibacillus ferrarius</name>
    <dbReference type="NCBI Taxonomy" id="1469647"/>
    <lineage>
        <taxon>Bacteria</taxon>
        <taxon>Bacillati</taxon>
        <taxon>Bacillota</taxon>
        <taxon>Bacilli</taxon>
        <taxon>Bacillales</taxon>
        <taxon>Paenibacillaceae</taxon>
        <taxon>Paenibacillus</taxon>
    </lineage>
</organism>
<dbReference type="Gene3D" id="1.20.1250.20">
    <property type="entry name" value="MFS general substrate transporter like domains"/>
    <property type="match status" value="2"/>
</dbReference>
<evidence type="ECO:0000313" key="9">
    <source>
        <dbReference type="EMBL" id="OPH54675.1"/>
    </source>
</evidence>
<dbReference type="CDD" id="cd17324">
    <property type="entry name" value="MFS_NepI_like"/>
    <property type="match status" value="1"/>
</dbReference>
<keyword evidence="3" id="KW-1003">Cell membrane</keyword>
<feature type="transmembrane region" description="Helical" evidence="7">
    <location>
        <begin position="7"/>
        <end position="30"/>
    </location>
</feature>
<reference evidence="10" key="1">
    <citation type="submission" date="2016-07" db="EMBL/GenBank/DDBJ databases">
        <authorList>
            <person name="Florea S."/>
            <person name="Webb J.S."/>
            <person name="Jaromczyk J."/>
            <person name="Schardl C.L."/>
        </authorList>
    </citation>
    <scope>NUCLEOTIDE SEQUENCE [LARGE SCALE GENOMIC DNA]</scope>
    <source>
        <strain evidence="10">CY1</strain>
    </source>
</reference>
<feature type="transmembrane region" description="Helical" evidence="7">
    <location>
        <begin position="360"/>
        <end position="378"/>
    </location>
</feature>
<dbReference type="GO" id="GO:0022857">
    <property type="term" value="F:transmembrane transporter activity"/>
    <property type="evidence" value="ECO:0007669"/>
    <property type="project" value="InterPro"/>
</dbReference>
<feature type="transmembrane region" description="Helical" evidence="7">
    <location>
        <begin position="291"/>
        <end position="311"/>
    </location>
</feature>
<dbReference type="Proteomes" id="UP000190626">
    <property type="component" value="Unassembled WGS sequence"/>
</dbReference>